<dbReference type="Proteomes" id="UP001162501">
    <property type="component" value="Chromosome 13"/>
</dbReference>
<name>A0ACB0E0R5_RANTA</name>
<proteinExistence type="predicted"/>
<evidence type="ECO:0000313" key="1">
    <source>
        <dbReference type="EMBL" id="CAI9694185.1"/>
    </source>
</evidence>
<evidence type="ECO:0000313" key="2">
    <source>
        <dbReference type="Proteomes" id="UP001162501"/>
    </source>
</evidence>
<gene>
    <name evidence="1" type="ORF">MRATA1EN3_LOCUS5398</name>
</gene>
<dbReference type="EMBL" id="OX596097">
    <property type="protein sequence ID" value="CAI9694185.1"/>
    <property type="molecule type" value="Genomic_DNA"/>
</dbReference>
<sequence>MLLLYNDHRVGAECRRRGPAGAERLFVGAVVALKTKPLAAPASALGGQRLASQKVPLTAADPHARPPRRLSRVQTGVGGRQGAQVMLPGQRETLRKAGKVRESQRFNFVVGPDVVAGSPPRRSALPVPAAPHSLAAPAGEPAKEGGGRRRSFLKYGGRGTGWGRGEAGGGSGLTAAPSPTPARGTAVRRGPRSAGLDPVQQTG</sequence>
<protein>
    <submittedName>
        <fullName evidence="1">Uncharacterized protein</fullName>
    </submittedName>
</protein>
<reference evidence="1" key="1">
    <citation type="submission" date="2023-05" db="EMBL/GenBank/DDBJ databases">
        <authorList>
            <consortium name="ELIXIR-Norway"/>
        </authorList>
    </citation>
    <scope>NUCLEOTIDE SEQUENCE</scope>
</reference>
<organism evidence="1 2">
    <name type="scientific">Rangifer tarandus platyrhynchus</name>
    <name type="common">Svalbard reindeer</name>
    <dbReference type="NCBI Taxonomy" id="3082113"/>
    <lineage>
        <taxon>Eukaryota</taxon>
        <taxon>Metazoa</taxon>
        <taxon>Chordata</taxon>
        <taxon>Craniata</taxon>
        <taxon>Vertebrata</taxon>
        <taxon>Euteleostomi</taxon>
        <taxon>Mammalia</taxon>
        <taxon>Eutheria</taxon>
        <taxon>Laurasiatheria</taxon>
        <taxon>Artiodactyla</taxon>
        <taxon>Ruminantia</taxon>
        <taxon>Pecora</taxon>
        <taxon>Cervidae</taxon>
        <taxon>Odocoileinae</taxon>
        <taxon>Rangifer</taxon>
    </lineage>
</organism>
<accession>A0ACB0E0R5</accession>